<evidence type="ECO:0000313" key="1">
    <source>
        <dbReference type="EMBL" id="SHJ19619.1"/>
    </source>
</evidence>
<accession>A0A1M6HBZ9</accession>
<dbReference type="OrthoDB" id="5397708at2"/>
<keyword evidence="2" id="KW-1185">Reference proteome</keyword>
<name>A0A1M6HBZ9_MALRU</name>
<dbReference type="AlphaFoldDB" id="A0A1M6HBZ9"/>
<organism evidence="1 2">
    <name type="scientific">Malonomonas rubra DSM 5091</name>
    <dbReference type="NCBI Taxonomy" id="1122189"/>
    <lineage>
        <taxon>Bacteria</taxon>
        <taxon>Pseudomonadati</taxon>
        <taxon>Thermodesulfobacteriota</taxon>
        <taxon>Desulfuromonadia</taxon>
        <taxon>Desulfuromonadales</taxon>
        <taxon>Geopsychrobacteraceae</taxon>
        <taxon>Malonomonas</taxon>
    </lineage>
</organism>
<sequence length="59" mass="6600">MSDNNCVDPDQHHLHVCELKAKEMNEEVRKLFEAPPHVACTNCGVKVAKPENVCSPKDL</sequence>
<dbReference type="EMBL" id="FQZT01000005">
    <property type="protein sequence ID" value="SHJ19619.1"/>
    <property type="molecule type" value="Genomic_DNA"/>
</dbReference>
<dbReference type="Proteomes" id="UP000184171">
    <property type="component" value="Unassembled WGS sequence"/>
</dbReference>
<gene>
    <name evidence="1" type="ORF">SAMN02745165_01773</name>
</gene>
<protein>
    <submittedName>
        <fullName evidence="1">Uncharacterized protein</fullName>
    </submittedName>
</protein>
<proteinExistence type="predicted"/>
<dbReference type="STRING" id="1122189.SAMN02745165_01773"/>
<dbReference type="RefSeq" id="WP_072907989.1">
    <property type="nucleotide sequence ID" value="NZ_FQZT01000005.1"/>
</dbReference>
<reference evidence="1 2" key="1">
    <citation type="submission" date="2016-11" db="EMBL/GenBank/DDBJ databases">
        <authorList>
            <person name="Jaros S."/>
            <person name="Januszkiewicz K."/>
            <person name="Wedrychowicz H."/>
        </authorList>
    </citation>
    <scope>NUCLEOTIDE SEQUENCE [LARGE SCALE GENOMIC DNA]</scope>
    <source>
        <strain evidence="1 2">DSM 5091</strain>
    </source>
</reference>
<evidence type="ECO:0000313" key="2">
    <source>
        <dbReference type="Proteomes" id="UP000184171"/>
    </source>
</evidence>